<dbReference type="OMA" id="WEGSMAG"/>
<protein>
    <submittedName>
        <fullName evidence="2">Uncharacterized protein</fullName>
    </submittedName>
</protein>
<dbReference type="InParanoid" id="A0A074Y0Y8"/>
<name>A0A074Y0Y8_AURSE</name>
<evidence type="ECO:0000313" key="3">
    <source>
        <dbReference type="Proteomes" id="UP000030641"/>
    </source>
</evidence>
<dbReference type="AlphaFoldDB" id="A0A074Y0Y8"/>
<evidence type="ECO:0000313" key="2">
    <source>
        <dbReference type="EMBL" id="KEQ91468.1"/>
    </source>
</evidence>
<dbReference type="STRING" id="1043005.A0A074Y0Y8"/>
<organism evidence="2 3">
    <name type="scientific">Aureobasidium subglaciale (strain EXF-2481)</name>
    <name type="common">Aureobasidium pullulans var. subglaciale</name>
    <dbReference type="NCBI Taxonomy" id="1043005"/>
    <lineage>
        <taxon>Eukaryota</taxon>
        <taxon>Fungi</taxon>
        <taxon>Dikarya</taxon>
        <taxon>Ascomycota</taxon>
        <taxon>Pezizomycotina</taxon>
        <taxon>Dothideomycetes</taxon>
        <taxon>Dothideomycetidae</taxon>
        <taxon>Dothideales</taxon>
        <taxon>Saccotheciaceae</taxon>
        <taxon>Aureobasidium</taxon>
    </lineage>
</organism>
<feature type="region of interest" description="Disordered" evidence="1">
    <location>
        <begin position="1"/>
        <end position="57"/>
    </location>
</feature>
<gene>
    <name evidence="2" type="ORF">AUEXF2481DRAFT_44059</name>
</gene>
<dbReference type="HOGENOM" id="CLU_685084_0_0_1"/>
<dbReference type="GeneID" id="25367581"/>
<accession>A0A074Y0Y8</accession>
<sequence length="403" mass="45558">MDLTPIRSRGRRKRGRLLENQDVSTKNRDRPWKTARSNQASSQPLKNKKKTKRDSTLSKFEQLPTELVQVIFQYCNTISLPLSSYVFARDLSHRNTYLRFAIDTLSRDATSHDKVAKAAAVSRMLQCRWMTWDLFKDAIQEIHRRKQVPLRASSPSDSGSDSDTDDSDDGEGEEQERDTEQQLMILVPNFSHPHNQSRLPYLNLSSSVQLPQSLLHEPWTTPKLEFLKYLIWSGCRIDWASSSRGETATAGLSTAIAGHSHTAVALLCSPAINVIPDTTTLKIAVMDHGCNPSVVFYLLAAALRMHIISRASADSPPDVNFRDPSLWHWLERVEETGNTKGRWLKDALRFANDRMRASVWDEEAFEEFKRVSGREEDGVVRVDVPVVDLAVEDEEEVVAAGAD</sequence>
<reference evidence="2 3" key="1">
    <citation type="journal article" date="2014" name="BMC Genomics">
        <title>Genome sequencing of four Aureobasidium pullulans varieties: biotechnological potential, stress tolerance, and description of new species.</title>
        <authorList>
            <person name="Gostin Ar C."/>
            <person name="Ohm R.A."/>
            <person name="Kogej T."/>
            <person name="Sonjak S."/>
            <person name="Turk M."/>
            <person name="Zajc J."/>
            <person name="Zalar P."/>
            <person name="Grube M."/>
            <person name="Sun H."/>
            <person name="Han J."/>
            <person name="Sharma A."/>
            <person name="Chiniquy J."/>
            <person name="Ngan C.Y."/>
            <person name="Lipzen A."/>
            <person name="Barry K."/>
            <person name="Grigoriev I.V."/>
            <person name="Gunde-Cimerman N."/>
        </authorList>
    </citation>
    <scope>NUCLEOTIDE SEQUENCE [LARGE SCALE GENOMIC DNA]</scope>
    <source>
        <strain evidence="2 3">EXF-2481</strain>
    </source>
</reference>
<keyword evidence="3" id="KW-1185">Reference proteome</keyword>
<feature type="compositionally biased region" description="Polar residues" evidence="1">
    <location>
        <begin position="35"/>
        <end position="45"/>
    </location>
</feature>
<dbReference type="Proteomes" id="UP000030641">
    <property type="component" value="Unassembled WGS sequence"/>
</dbReference>
<dbReference type="RefSeq" id="XP_013339942.1">
    <property type="nucleotide sequence ID" value="XM_013484488.1"/>
</dbReference>
<evidence type="ECO:0000256" key="1">
    <source>
        <dbReference type="SAM" id="MobiDB-lite"/>
    </source>
</evidence>
<dbReference type="OrthoDB" id="1875589at2759"/>
<feature type="region of interest" description="Disordered" evidence="1">
    <location>
        <begin position="146"/>
        <end position="178"/>
    </location>
</feature>
<proteinExistence type="predicted"/>
<dbReference type="EMBL" id="KL584778">
    <property type="protein sequence ID" value="KEQ91468.1"/>
    <property type="molecule type" value="Genomic_DNA"/>
</dbReference>
<feature type="compositionally biased region" description="Acidic residues" evidence="1">
    <location>
        <begin position="160"/>
        <end position="177"/>
    </location>
</feature>